<dbReference type="EMBL" id="MEZX01000002">
    <property type="protein sequence ID" value="OGD64690.1"/>
    <property type="molecule type" value="Genomic_DNA"/>
</dbReference>
<proteinExistence type="predicted"/>
<dbReference type="STRING" id="1797471.A3A71_01385"/>
<reference evidence="2 3" key="1">
    <citation type="journal article" date="2016" name="Nat. Commun.">
        <title>Thousands of microbial genomes shed light on interconnected biogeochemical processes in an aquifer system.</title>
        <authorList>
            <person name="Anantharaman K."/>
            <person name="Brown C.T."/>
            <person name="Hug L.A."/>
            <person name="Sharon I."/>
            <person name="Castelle C.J."/>
            <person name="Probst A.J."/>
            <person name="Thomas B.C."/>
            <person name="Singh A."/>
            <person name="Wilkins M.J."/>
            <person name="Karaoz U."/>
            <person name="Brodie E.L."/>
            <person name="Williams K.H."/>
            <person name="Hubbard S.S."/>
            <person name="Banfield J.F."/>
        </authorList>
    </citation>
    <scope>NUCLEOTIDE SEQUENCE [LARGE SCALE GENOMIC DNA]</scope>
</reference>
<name>A0A1F5EBL8_9BACT</name>
<keyword evidence="1" id="KW-0812">Transmembrane</keyword>
<protein>
    <submittedName>
        <fullName evidence="2">Uncharacterized protein</fullName>
    </submittedName>
</protein>
<evidence type="ECO:0000256" key="1">
    <source>
        <dbReference type="SAM" id="Phobius"/>
    </source>
</evidence>
<dbReference type="AlphaFoldDB" id="A0A1F5EBL8"/>
<sequence length="88" mass="9666">MDTTTLIDTLAVVVLGLFAVALVYLIVLLHKLNTTVNRLSNIPELIYSFFERVVPAIVNVSTISTAVHGVLKSFLDHTTKAKSREKKG</sequence>
<gene>
    <name evidence="2" type="ORF">A3A71_01385</name>
</gene>
<keyword evidence="1" id="KW-1133">Transmembrane helix</keyword>
<feature type="transmembrane region" description="Helical" evidence="1">
    <location>
        <begin position="6"/>
        <end position="29"/>
    </location>
</feature>
<organism evidence="2 3">
    <name type="scientific">Candidatus Berkelbacteria bacterium RIFCSPLOWO2_01_FULL_50_28</name>
    <dbReference type="NCBI Taxonomy" id="1797471"/>
    <lineage>
        <taxon>Bacteria</taxon>
        <taxon>Candidatus Berkelbacteria</taxon>
    </lineage>
</organism>
<dbReference type="Proteomes" id="UP000177481">
    <property type="component" value="Unassembled WGS sequence"/>
</dbReference>
<evidence type="ECO:0000313" key="3">
    <source>
        <dbReference type="Proteomes" id="UP000177481"/>
    </source>
</evidence>
<keyword evidence="1" id="KW-0472">Membrane</keyword>
<accession>A0A1F5EBL8</accession>
<evidence type="ECO:0000313" key="2">
    <source>
        <dbReference type="EMBL" id="OGD64690.1"/>
    </source>
</evidence>
<comment type="caution">
    <text evidence="2">The sequence shown here is derived from an EMBL/GenBank/DDBJ whole genome shotgun (WGS) entry which is preliminary data.</text>
</comment>